<evidence type="ECO:0000313" key="2">
    <source>
        <dbReference type="Proteomes" id="UP000008281"/>
    </source>
</evidence>
<proteinExistence type="predicted"/>
<keyword evidence="2" id="KW-1185">Reference proteome</keyword>
<dbReference type="HOGENOM" id="CLU_2294288_0_0_1"/>
<dbReference type="InParanoid" id="E3LUN3"/>
<dbReference type="EMBL" id="DS268415">
    <property type="protein sequence ID" value="EFP11027.1"/>
    <property type="molecule type" value="Genomic_DNA"/>
</dbReference>
<gene>
    <name evidence="1" type="ORF">CRE_30856</name>
</gene>
<name>E3LUN3_CAERE</name>
<dbReference type="AlphaFoldDB" id="E3LUN3"/>
<dbReference type="STRING" id="31234.E3LUN3"/>
<reference evidence="1" key="1">
    <citation type="submission" date="2007-07" db="EMBL/GenBank/DDBJ databases">
        <title>PCAP assembly of the Caenorhabditis remanei genome.</title>
        <authorList>
            <consortium name="The Caenorhabditis remanei Sequencing Consortium"/>
            <person name="Wilson R.K."/>
        </authorList>
    </citation>
    <scope>NUCLEOTIDE SEQUENCE [LARGE SCALE GENOMIC DNA]</scope>
    <source>
        <strain evidence="1">PB4641</strain>
    </source>
</reference>
<dbReference type="eggNOG" id="KOG1954">
    <property type="taxonomic scope" value="Eukaryota"/>
</dbReference>
<protein>
    <submittedName>
        <fullName evidence="1">Uncharacterized protein</fullName>
    </submittedName>
</protein>
<accession>E3LUN3</accession>
<organism evidence="2">
    <name type="scientific">Caenorhabditis remanei</name>
    <name type="common">Caenorhabditis vulgaris</name>
    <dbReference type="NCBI Taxonomy" id="31234"/>
    <lineage>
        <taxon>Eukaryota</taxon>
        <taxon>Metazoa</taxon>
        <taxon>Ecdysozoa</taxon>
        <taxon>Nematoda</taxon>
        <taxon>Chromadorea</taxon>
        <taxon>Rhabditida</taxon>
        <taxon>Rhabditina</taxon>
        <taxon>Rhabditomorpha</taxon>
        <taxon>Rhabditoidea</taxon>
        <taxon>Rhabditidae</taxon>
        <taxon>Peloderinae</taxon>
        <taxon>Caenorhabditis</taxon>
    </lineage>
</organism>
<evidence type="ECO:0000313" key="1">
    <source>
        <dbReference type="EMBL" id="EFP11027.1"/>
    </source>
</evidence>
<sequence length="101" mass="11221">MGCQPCRPTVIDEDFGKTLVVPRGSHPFEKTVDRFSSTNPFGIETGESLECFFSAFHHVLECSPATVIIVLHSLRKSELSQKKKLITKKSVRNLSPPCCIS</sequence>
<dbReference type="Proteomes" id="UP000008281">
    <property type="component" value="Unassembled WGS sequence"/>
</dbReference>